<gene>
    <name evidence="1" type="ORF">K227x_15630</name>
</gene>
<dbReference type="AlphaFoldDB" id="A0A517N7S3"/>
<dbReference type="RefSeq" id="WP_145168928.1">
    <property type="nucleotide sequence ID" value="NZ_CP036525.1"/>
</dbReference>
<dbReference type="EMBL" id="CP036525">
    <property type="protein sequence ID" value="QDT03181.1"/>
    <property type="molecule type" value="Genomic_DNA"/>
</dbReference>
<keyword evidence="2" id="KW-1185">Reference proteome</keyword>
<dbReference type="KEGG" id="rlc:K227x_15630"/>
<proteinExistence type="predicted"/>
<sequence>MSSIPAPVRQVLQAQQQATAQQVNFAVAGKQLDAQKQTGDAINAMLEQVVDVQSQIAKGHLDVRV</sequence>
<dbReference type="OrthoDB" id="282446at2"/>
<name>A0A517N7S3_9BACT</name>
<dbReference type="Proteomes" id="UP000318538">
    <property type="component" value="Chromosome"/>
</dbReference>
<reference evidence="1 2" key="1">
    <citation type="submission" date="2019-02" db="EMBL/GenBank/DDBJ databases">
        <title>Deep-cultivation of Planctomycetes and their phenomic and genomic characterization uncovers novel biology.</title>
        <authorList>
            <person name="Wiegand S."/>
            <person name="Jogler M."/>
            <person name="Boedeker C."/>
            <person name="Pinto D."/>
            <person name="Vollmers J."/>
            <person name="Rivas-Marin E."/>
            <person name="Kohn T."/>
            <person name="Peeters S.H."/>
            <person name="Heuer A."/>
            <person name="Rast P."/>
            <person name="Oberbeckmann S."/>
            <person name="Bunk B."/>
            <person name="Jeske O."/>
            <person name="Meyerdierks A."/>
            <person name="Storesund J.E."/>
            <person name="Kallscheuer N."/>
            <person name="Luecker S."/>
            <person name="Lage O.M."/>
            <person name="Pohl T."/>
            <person name="Merkel B.J."/>
            <person name="Hornburger P."/>
            <person name="Mueller R.-W."/>
            <person name="Bruemmer F."/>
            <person name="Labrenz M."/>
            <person name="Spormann A.M."/>
            <person name="Op den Camp H."/>
            <person name="Overmann J."/>
            <person name="Amann R."/>
            <person name="Jetten M.S.M."/>
            <person name="Mascher T."/>
            <person name="Medema M.H."/>
            <person name="Devos D.P."/>
            <person name="Kaster A.-K."/>
            <person name="Ovreas L."/>
            <person name="Rohde M."/>
            <person name="Galperin M.Y."/>
            <person name="Jogler C."/>
        </authorList>
    </citation>
    <scope>NUCLEOTIDE SEQUENCE [LARGE SCALE GENOMIC DNA]</scope>
    <source>
        <strain evidence="1 2">K22_7</strain>
    </source>
</reference>
<protein>
    <submittedName>
        <fullName evidence="1">Uncharacterized protein</fullName>
    </submittedName>
</protein>
<evidence type="ECO:0000313" key="2">
    <source>
        <dbReference type="Proteomes" id="UP000318538"/>
    </source>
</evidence>
<evidence type="ECO:0000313" key="1">
    <source>
        <dbReference type="EMBL" id="QDT03181.1"/>
    </source>
</evidence>
<accession>A0A517N7S3</accession>
<organism evidence="1 2">
    <name type="scientific">Rubripirellula lacrimiformis</name>
    <dbReference type="NCBI Taxonomy" id="1930273"/>
    <lineage>
        <taxon>Bacteria</taxon>
        <taxon>Pseudomonadati</taxon>
        <taxon>Planctomycetota</taxon>
        <taxon>Planctomycetia</taxon>
        <taxon>Pirellulales</taxon>
        <taxon>Pirellulaceae</taxon>
        <taxon>Rubripirellula</taxon>
    </lineage>
</organism>